<evidence type="ECO:0000313" key="4">
    <source>
        <dbReference type="Proteomes" id="UP001302126"/>
    </source>
</evidence>
<reference evidence="3" key="1">
    <citation type="journal article" date="2023" name="Mol. Phylogenet. Evol.">
        <title>Genome-scale phylogeny and comparative genomics of the fungal order Sordariales.</title>
        <authorList>
            <person name="Hensen N."/>
            <person name="Bonometti L."/>
            <person name="Westerberg I."/>
            <person name="Brannstrom I.O."/>
            <person name="Guillou S."/>
            <person name="Cros-Aarteil S."/>
            <person name="Calhoun S."/>
            <person name="Haridas S."/>
            <person name="Kuo A."/>
            <person name="Mondo S."/>
            <person name="Pangilinan J."/>
            <person name="Riley R."/>
            <person name="LaButti K."/>
            <person name="Andreopoulos B."/>
            <person name="Lipzen A."/>
            <person name="Chen C."/>
            <person name="Yan M."/>
            <person name="Daum C."/>
            <person name="Ng V."/>
            <person name="Clum A."/>
            <person name="Steindorff A."/>
            <person name="Ohm R.A."/>
            <person name="Martin F."/>
            <person name="Silar P."/>
            <person name="Natvig D.O."/>
            <person name="Lalanne C."/>
            <person name="Gautier V."/>
            <person name="Ament-Velasquez S.L."/>
            <person name="Kruys A."/>
            <person name="Hutchinson M.I."/>
            <person name="Powell A.J."/>
            <person name="Barry K."/>
            <person name="Miller A.N."/>
            <person name="Grigoriev I.V."/>
            <person name="Debuchy R."/>
            <person name="Gladieux P."/>
            <person name="Hiltunen Thoren M."/>
            <person name="Johannesson H."/>
        </authorList>
    </citation>
    <scope>NUCLEOTIDE SEQUENCE</scope>
    <source>
        <strain evidence="3">PSN309</strain>
    </source>
</reference>
<evidence type="ECO:0000256" key="2">
    <source>
        <dbReference type="SAM" id="Phobius"/>
    </source>
</evidence>
<feature type="compositionally biased region" description="Basic and acidic residues" evidence="1">
    <location>
        <begin position="95"/>
        <end position="129"/>
    </location>
</feature>
<dbReference type="EMBL" id="MU864363">
    <property type="protein sequence ID" value="KAK4190814.1"/>
    <property type="molecule type" value="Genomic_DNA"/>
</dbReference>
<name>A0AAN6WZ04_9PEZI</name>
<protein>
    <submittedName>
        <fullName evidence="3">Uncharacterized protein</fullName>
    </submittedName>
</protein>
<feature type="transmembrane region" description="Helical" evidence="2">
    <location>
        <begin position="439"/>
        <end position="461"/>
    </location>
</feature>
<accession>A0AAN6WZ04</accession>
<evidence type="ECO:0000256" key="1">
    <source>
        <dbReference type="SAM" id="MobiDB-lite"/>
    </source>
</evidence>
<comment type="caution">
    <text evidence="3">The sequence shown here is derived from an EMBL/GenBank/DDBJ whole genome shotgun (WGS) entry which is preliminary data.</text>
</comment>
<feature type="transmembrane region" description="Helical" evidence="2">
    <location>
        <begin position="57"/>
        <end position="79"/>
    </location>
</feature>
<dbReference type="AlphaFoldDB" id="A0AAN6WZ04"/>
<organism evidence="3 4">
    <name type="scientific">Podospora australis</name>
    <dbReference type="NCBI Taxonomy" id="1536484"/>
    <lineage>
        <taxon>Eukaryota</taxon>
        <taxon>Fungi</taxon>
        <taxon>Dikarya</taxon>
        <taxon>Ascomycota</taxon>
        <taxon>Pezizomycotina</taxon>
        <taxon>Sordariomycetes</taxon>
        <taxon>Sordariomycetidae</taxon>
        <taxon>Sordariales</taxon>
        <taxon>Podosporaceae</taxon>
        <taxon>Podospora</taxon>
    </lineage>
</organism>
<dbReference type="Proteomes" id="UP001302126">
    <property type="component" value="Unassembled WGS sequence"/>
</dbReference>
<feature type="region of interest" description="Disordered" evidence="1">
    <location>
        <begin position="86"/>
        <end position="155"/>
    </location>
</feature>
<evidence type="ECO:0000313" key="3">
    <source>
        <dbReference type="EMBL" id="KAK4190814.1"/>
    </source>
</evidence>
<proteinExistence type="predicted"/>
<feature type="compositionally biased region" description="Basic and acidic residues" evidence="1">
    <location>
        <begin position="511"/>
        <end position="521"/>
    </location>
</feature>
<keyword evidence="2" id="KW-0472">Membrane</keyword>
<keyword evidence="2" id="KW-1133">Transmembrane helix</keyword>
<gene>
    <name evidence="3" type="ORF">QBC35DRAFT_471445</name>
</gene>
<feature type="region of interest" description="Disordered" evidence="1">
    <location>
        <begin position="506"/>
        <end position="561"/>
    </location>
</feature>
<sequence>MPLTVKKSLNLCQYAICVELVTVSDWITSRRLQISTSLTQSQRVKRDSSSATGDESIVSVVAGIVVGLIVLGLLGIVYFRCHRRDRKDASGSSGEEGKQQQQRWDKPELDGIPYKARENDGNTSKGKEVEELDGSTPTQTVELEGSATSELDGKPKEFAGATSREAAHKLSGAVITPQAANELDTTSKPAKDVPWLQAQGELQAETALEFSIRHTSLNQRPVELDAGPSEPIEERENSIACTFPRTPGDEAVYLEHSIRSGKITTGRERTCIPEKATRLNKSNENVGLRHRREYTAEMTITTPTATASQKILPPTCLVSGSGCDWIEVTKSHPCCSGFHQDDLDVLTNCEACITQNVADADIKKVEYFILDAWGKVSQLCASATMSAAAPALPTAHHSESSRAEYSPPSLQASSPATITHEVKTSNTTAIIVGSTIGSVLGLVFLVVLGLVFLVILGFLYLRCRRRHQQLAVSSLPLAGEEGIDQGKQKQKVWDKPELDDLLEVEPGGQSKEAEIEVKEKCTAQVPPNQQPREVDAGLSPMENTNKTKRAVETQENSFRGV</sequence>
<dbReference type="CDD" id="cd12087">
    <property type="entry name" value="TM_EGFR-like"/>
    <property type="match status" value="1"/>
</dbReference>
<feature type="compositionally biased region" description="Polar residues" evidence="1">
    <location>
        <begin position="135"/>
        <end position="149"/>
    </location>
</feature>
<reference evidence="3" key="2">
    <citation type="submission" date="2023-05" db="EMBL/GenBank/DDBJ databases">
        <authorList>
            <consortium name="Lawrence Berkeley National Laboratory"/>
            <person name="Steindorff A."/>
            <person name="Hensen N."/>
            <person name="Bonometti L."/>
            <person name="Westerberg I."/>
            <person name="Brannstrom I.O."/>
            <person name="Guillou S."/>
            <person name="Cros-Aarteil S."/>
            <person name="Calhoun S."/>
            <person name="Haridas S."/>
            <person name="Kuo A."/>
            <person name="Mondo S."/>
            <person name="Pangilinan J."/>
            <person name="Riley R."/>
            <person name="Labutti K."/>
            <person name="Andreopoulos B."/>
            <person name="Lipzen A."/>
            <person name="Chen C."/>
            <person name="Yanf M."/>
            <person name="Daum C."/>
            <person name="Ng V."/>
            <person name="Clum A."/>
            <person name="Ohm R."/>
            <person name="Martin F."/>
            <person name="Silar P."/>
            <person name="Natvig D."/>
            <person name="Lalanne C."/>
            <person name="Gautier V."/>
            <person name="Ament-Velasquez S.L."/>
            <person name="Kruys A."/>
            <person name="Hutchinson M.I."/>
            <person name="Powell A.J."/>
            <person name="Barry K."/>
            <person name="Miller A.N."/>
            <person name="Grigoriev I.V."/>
            <person name="Debuchy R."/>
            <person name="Gladieux P."/>
            <person name="Thoren M.H."/>
            <person name="Johannesson H."/>
        </authorList>
    </citation>
    <scope>NUCLEOTIDE SEQUENCE</scope>
    <source>
        <strain evidence="3">PSN309</strain>
    </source>
</reference>
<keyword evidence="4" id="KW-1185">Reference proteome</keyword>
<keyword evidence="2" id="KW-0812">Transmembrane</keyword>